<dbReference type="Pfam" id="PF01026">
    <property type="entry name" value="TatD_DNase"/>
    <property type="match status" value="1"/>
</dbReference>
<evidence type="ECO:0000256" key="4">
    <source>
        <dbReference type="ARBA" id="ARBA00022801"/>
    </source>
</evidence>
<evidence type="ECO:0000313" key="6">
    <source>
        <dbReference type="Proteomes" id="UP000510647"/>
    </source>
</evidence>
<dbReference type="AlphaFoldDB" id="A0A7H9HN58"/>
<dbReference type="GO" id="GO:0008296">
    <property type="term" value="F:3'-5'-DNA exonuclease activity"/>
    <property type="evidence" value="ECO:0007669"/>
    <property type="project" value="TreeGrafter"/>
</dbReference>
<evidence type="ECO:0000256" key="2">
    <source>
        <dbReference type="ARBA" id="ARBA00022722"/>
    </source>
</evidence>
<dbReference type="PANTHER" id="PTHR10060">
    <property type="entry name" value="TATD FAMILY DEOXYRIBONUCLEASE"/>
    <property type="match status" value="1"/>
</dbReference>
<evidence type="ECO:0000256" key="3">
    <source>
        <dbReference type="ARBA" id="ARBA00022723"/>
    </source>
</evidence>
<keyword evidence="2" id="KW-0540">Nuclease</keyword>
<name>A0A7H9HN58_9SACH</name>
<dbReference type="GO" id="GO:0005829">
    <property type="term" value="C:cytosol"/>
    <property type="evidence" value="ECO:0007669"/>
    <property type="project" value="TreeGrafter"/>
</dbReference>
<dbReference type="InterPro" id="IPR032466">
    <property type="entry name" value="Metal_Hydrolase"/>
</dbReference>
<dbReference type="Proteomes" id="UP000510647">
    <property type="component" value="Chromosome 2"/>
</dbReference>
<evidence type="ECO:0000256" key="1">
    <source>
        <dbReference type="ARBA" id="ARBA00009275"/>
    </source>
</evidence>
<organism evidence="5 6">
    <name type="scientific">Torulaspora globosa</name>
    <dbReference type="NCBI Taxonomy" id="48254"/>
    <lineage>
        <taxon>Eukaryota</taxon>
        <taxon>Fungi</taxon>
        <taxon>Dikarya</taxon>
        <taxon>Ascomycota</taxon>
        <taxon>Saccharomycotina</taxon>
        <taxon>Saccharomycetes</taxon>
        <taxon>Saccharomycetales</taxon>
        <taxon>Saccharomycetaceae</taxon>
        <taxon>Torulaspora</taxon>
    </lineage>
</organism>
<proteinExistence type="inferred from homology"/>
<keyword evidence="3" id="KW-0479">Metal-binding</keyword>
<dbReference type="OrthoDB" id="6079689at2759"/>
<gene>
    <name evidence="5" type="ORF">HG537_0B05450</name>
</gene>
<keyword evidence="6" id="KW-1185">Reference proteome</keyword>
<dbReference type="EMBL" id="CP059268">
    <property type="protein sequence ID" value="QLQ79198.1"/>
    <property type="molecule type" value="Genomic_DNA"/>
</dbReference>
<sequence length="391" mass="44411">MVVWYGRIGVVGQRFVSGVRRMCSYYDIGLNLTDPMYRGVYNGKKYHESDVREVVSRASECGVRCALLTGSSVVESRRCVELAHSDELNGNGVKLKYTIGVHPCCVNEFADQDVGIDNPSHDEALNETLGLKVLESPESSHLKLKELYELIEERIADSSFSAIGEIGLDYDRFYYSGKQMQRIFFEEQLKLSCLVSNPRLPLFLHMRNCCDDFVAIMKKFVDGFHDKDDKFGLASIAGVEKPVFYKFKPERMFVTHSFTGSVADLEKILALSPHSYIGMNGCSLKSEENIDCARAVPVERLLLETDAPWCDIRRTHYSYQFLSGYESPYKSVKRDKLSKVSQDDRWKTMVKGRNEPCTMEQVALVVANVKEIPLKQLTEIVWDNSCRVYGG</sequence>
<evidence type="ECO:0000313" key="5">
    <source>
        <dbReference type="EMBL" id="QLQ79198.1"/>
    </source>
</evidence>
<comment type="similarity">
    <text evidence="1">Belongs to the metallo-dependent hydrolases superfamily. TatD-type hydrolase family.</text>
</comment>
<dbReference type="Gene3D" id="3.20.20.140">
    <property type="entry name" value="Metal-dependent hydrolases"/>
    <property type="match status" value="1"/>
</dbReference>
<reference evidence="5 6" key="1">
    <citation type="submission" date="2020-06" db="EMBL/GenBank/DDBJ databases">
        <title>The yeast mating-type switching endonuclease HO is a domesticated member of an unorthodox homing genetic element family.</title>
        <authorList>
            <person name="Coughlan A.Y."/>
            <person name="Lombardi L."/>
            <person name="Braun-Galleani S."/>
            <person name="Martos A.R."/>
            <person name="Galeote V."/>
            <person name="Bigey F."/>
            <person name="Dequin S."/>
            <person name="Byrne K.P."/>
            <person name="Wolfe K.H."/>
        </authorList>
    </citation>
    <scope>NUCLEOTIDE SEQUENCE [LARGE SCALE GENOMIC DNA]</scope>
    <source>
        <strain evidence="5 6">CBS2947</strain>
    </source>
</reference>
<dbReference type="CDD" id="cd01310">
    <property type="entry name" value="TatD_DNAse"/>
    <property type="match status" value="1"/>
</dbReference>
<dbReference type="GO" id="GO:0046872">
    <property type="term" value="F:metal ion binding"/>
    <property type="evidence" value="ECO:0007669"/>
    <property type="project" value="UniProtKB-KW"/>
</dbReference>
<dbReference type="SUPFAM" id="SSF51556">
    <property type="entry name" value="Metallo-dependent hydrolases"/>
    <property type="match status" value="1"/>
</dbReference>
<dbReference type="InterPro" id="IPR050891">
    <property type="entry name" value="TatD-type_Hydrolase"/>
</dbReference>
<accession>A0A7H9HN58</accession>
<dbReference type="PANTHER" id="PTHR10060:SF15">
    <property type="entry name" value="DEOXYRIBONUCLEASE TATDN1"/>
    <property type="match status" value="1"/>
</dbReference>
<protein>
    <submittedName>
        <fullName evidence="5">Uncharacterized protein</fullName>
    </submittedName>
</protein>
<keyword evidence="4" id="KW-0378">Hydrolase</keyword>
<dbReference type="InterPro" id="IPR001130">
    <property type="entry name" value="TatD-like"/>
</dbReference>